<evidence type="ECO:0000256" key="1">
    <source>
        <dbReference type="ARBA" id="ARBA00023015"/>
    </source>
</evidence>
<evidence type="ECO:0000256" key="3">
    <source>
        <dbReference type="ARBA" id="ARBA00023163"/>
    </source>
</evidence>
<dbReference type="Gene3D" id="1.10.10.60">
    <property type="entry name" value="Homeodomain-like"/>
    <property type="match status" value="1"/>
</dbReference>
<dbReference type="SUPFAM" id="SSF46689">
    <property type="entry name" value="Homeodomain-like"/>
    <property type="match status" value="1"/>
</dbReference>
<evidence type="ECO:0000313" key="6">
    <source>
        <dbReference type="EMBL" id="MBG6135902.1"/>
    </source>
</evidence>
<evidence type="ECO:0000256" key="2">
    <source>
        <dbReference type="ARBA" id="ARBA00023125"/>
    </source>
</evidence>
<feature type="domain" description="HTH tetR-type" evidence="5">
    <location>
        <begin position="52"/>
        <end position="112"/>
    </location>
</feature>
<reference evidence="6" key="1">
    <citation type="submission" date="2020-11" db="EMBL/GenBank/DDBJ databases">
        <title>Sequencing the genomes of 1000 actinobacteria strains.</title>
        <authorList>
            <person name="Klenk H.-P."/>
        </authorList>
    </citation>
    <scope>NUCLEOTIDE SEQUENCE</scope>
    <source>
        <strain evidence="6">DSM 45356</strain>
    </source>
</reference>
<keyword evidence="3" id="KW-0804">Transcription</keyword>
<evidence type="ECO:0000259" key="5">
    <source>
        <dbReference type="PROSITE" id="PS50977"/>
    </source>
</evidence>
<dbReference type="GO" id="GO:0003700">
    <property type="term" value="F:DNA-binding transcription factor activity"/>
    <property type="evidence" value="ECO:0007669"/>
    <property type="project" value="TreeGrafter"/>
</dbReference>
<gene>
    <name evidence="6" type="ORF">IW245_002096</name>
</gene>
<protein>
    <submittedName>
        <fullName evidence="6">AcrR family transcriptional regulator</fullName>
    </submittedName>
</protein>
<dbReference type="PANTHER" id="PTHR30055:SF151">
    <property type="entry name" value="TRANSCRIPTIONAL REGULATORY PROTEIN"/>
    <property type="match status" value="1"/>
</dbReference>
<dbReference type="InterPro" id="IPR001647">
    <property type="entry name" value="HTH_TetR"/>
</dbReference>
<dbReference type="GO" id="GO:0000976">
    <property type="term" value="F:transcription cis-regulatory region binding"/>
    <property type="evidence" value="ECO:0007669"/>
    <property type="project" value="TreeGrafter"/>
</dbReference>
<accession>A0A8J7KVY9</accession>
<proteinExistence type="predicted"/>
<dbReference type="Gene3D" id="1.10.357.10">
    <property type="entry name" value="Tetracycline Repressor, domain 2"/>
    <property type="match status" value="1"/>
</dbReference>
<feature type="DNA-binding region" description="H-T-H motif" evidence="4">
    <location>
        <begin position="75"/>
        <end position="94"/>
    </location>
</feature>
<dbReference type="PANTHER" id="PTHR30055">
    <property type="entry name" value="HTH-TYPE TRANSCRIPTIONAL REGULATOR RUTR"/>
    <property type="match status" value="1"/>
</dbReference>
<dbReference type="AlphaFoldDB" id="A0A8J7KVY9"/>
<keyword evidence="1" id="KW-0805">Transcription regulation</keyword>
<dbReference type="InterPro" id="IPR009057">
    <property type="entry name" value="Homeodomain-like_sf"/>
</dbReference>
<dbReference type="PROSITE" id="PS50977">
    <property type="entry name" value="HTH_TETR_2"/>
    <property type="match status" value="1"/>
</dbReference>
<dbReference type="SUPFAM" id="SSF48498">
    <property type="entry name" value="Tetracyclin repressor-like, C-terminal domain"/>
    <property type="match status" value="1"/>
</dbReference>
<evidence type="ECO:0000313" key="7">
    <source>
        <dbReference type="Proteomes" id="UP000622552"/>
    </source>
</evidence>
<organism evidence="6 7">
    <name type="scientific">Longispora fulva</name>
    <dbReference type="NCBI Taxonomy" id="619741"/>
    <lineage>
        <taxon>Bacteria</taxon>
        <taxon>Bacillati</taxon>
        <taxon>Actinomycetota</taxon>
        <taxon>Actinomycetes</taxon>
        <taxon>Micromonosporales</taxon>
        <taxon>Micromonosporaceae</taxon>
        <taxon>Longispora</taxon>
    </lineage>
</organism>
<dbReference type="EMBL" id="JADOUF010000001">
    <property type="protein sequence ID" value="MBG6135902.1"/>
    <property type="molecule type" value="Genomic_DNA"/>
</dbReference>
<sequence length="271" mass="28972">MVMVISSIEGRTELDRATLERRSSTQLGTTFQICQDECMATETGDTRRRTDALSRKRIVDAAVELLDAAGEGGLTFRALAAHLKTGPGAIYWHVANKDELLTAATDAVLTHATAADVAEDTPEEAIRAVALGVFDAVDAHPWAGTQLSGAPSQPTMLRIFERLGRQIQALSVPTAAQFTAAAALWNYILGVGRQNAANARAHEPGTDRTAALATASAEWANLDPIEYPFTRTVADQLRDHDDREEFLAGINLILGGISSLALPVVDGPTRT</sequence>
<comment type="caution">
    <text evidence="6">The sequence shown here is derived from an EMBL/GenBank/DDBJ whole genome shotgun (WGS) entry which is preliminary data.</text>
</comment>
<keyword evidence="2 4" id="KW-0238">DNA-binding</keyword>
<dbReference type="Proteomes" id="UP000622552">
    <property type="component" value="Unassembled WGS sequence"/>
</dbReference>
<keyword evidence="7" id="KW-1185">Reference proteome</keyword>
<dbReference type="InterPro" id="IPR050109">
    <property type="entry name" value="HTH-type_TetR-like_transc_reg"/>
</dbReference>
<dbReference type="PRINTS" id="PR00455">
    <property type="entry name" value="HTHTETR"/>
</dbReference>
<dbReference type="InterPro" id="IPR036271">
    <property type="entry name" value="Tet_transcr_reg_TetR-rel_C_sf"/>
</dbReference>
<dbReference type="Pfam" id="PF00440">
    <property type="entry name" value="TetR_N"/>
    <property type="match status" value="1"/>
</dbReference>
<name>A0A8J7KVY9_9ACTN</name>
<evidence type="ECO:0000256" key="4">
    <source>
        <dbReference type="PROSITE-ProRule" id="PRU00335"/>
    </source>
</evidence>